<proteinExistence type="predicted"/>
<comment type="caution">
    <text evidence="2">The sequence shown here is derived from an EMBL/GenBank/DDBJ whole genome shotgun (WGS) entry which is preliminary data.</text>
</comment>
<gene>
    <name evidence="2" type="ORF">DW222_01270</name>
</gene>
<organism evidence="2 3">
    <name type="scientific">Blautia obeum</name>
    <dbReference type="NCBI Taxonomy" id="40520"/>
    <lineage>
        <taxon>Bacteria</taxon>
        <taxon>Bacillati</taxon>
        <taxon>Bacillota</taxon>
        <taxon>Clostridia</taxon>
        <taxon>Lachnospirales</taxon>
        <taxon>Lachnospiraceae</taxon>
        <taxon>Blautia</taxon>
    </lineage>
</organism>
<feature type="transmembrane region" description="Helical" evidence="1">
    <location>
        <begin position="20"/>
        <end position="40"/>
    </location>
</feature>
<feature type="transmembrane region" description="Helical" evidence="1">
    <location>
        <begin position="223"/>
        <end position="246"/>
    </location>
</feature>
<keyword evidence="1" id="KW-1133">Transmembrane helix</keyword>
<keyword evidence="1" id="KW-0812">Transmembrane</keyword>
<dbReference type="RefSeq" id="WP_118235448.1">
    <property type="nucleotide sequence ID" value="NZ_QRJH01000001.1"/>
</dbReference>
<evidence type="ECO:0000313" key="2">
    <source>
        <dbReference type="EMBL" id="RHH21095.1"/>
    </source>
</evidence>
<name>A0A414W5P8_9FIRM</name>
<evidence type="ECO:0000256" key="1">
    <source>
        <dbReference type="SAM" id="Phobius"/>
    </source>
</evidence>
<dbReference type="Proteomes" id="UP000284024">
    <property type="component" value="Unassembled WGS sequence"/>
</dbReference>
<reference evidence="2 3" key="1">
    <citation type="submission" date="2018-08" db="EMBL/GenBank/DDBJ databases">
        <title>A genome reference for cultivated species of the human gut microbiota.</title>
        <authorList>
            <person name="Zou Y."/>
            <person name="Xue W."/>
            <person name="Luo G."/>
        </authorList>
    </citation>
    <scope>NUCLEOTIDE SEQUENCE [LARGE SCALE GENOMIC DNA]</scope>
    <source>
        <strain evidence="2 3">AM18-2AC</strain>
    </source>
</reference>
<dbReference type="AlphaFoldDB" id="A0A414W5P8"/>
<evidence type="ECO:0000313" key="3">
    <source>
        <dbReference type="Proteomes" id="UP000284024"/>
    </source>
</evidence>
<protein>
    <submittedName>
        <fullName evidence="2">Uncharacterized protein</fullName>
    </submittedName>
</protein>
<accession>A0A414W5P8</accession>
<keyword evidence="1" id="KW-0472">Membrane</keyword>
<sequence>MKNRNRFIFGDFEITKREILASVSIIAVLLLIGFIIFGKISDHLMDKNEKYNKAVKIEEQELFEYGMRTDIGNAFVYGDLEAVDTVTYPEIGGKYMYVRKVEEHYTRHTRQVAHTTTVNGHSHTYYTTEVYWSWDYVGSEDKACEEVSFLKHIFSSKKIQFPDDDYIDTLKESSHVRFKYYGVGLKYTGTIFTELKNKTIKNNSPFYENMTIDKTVEHLESDFALWLFWIFWIILIGACVYGFYYLDNEWLE</sequence>
<dbReference type="EMBL" id="QRJH01000001">
    <property type="protein sequence ID" value="RHH21095.1"/>
    <property type="molecule type" value="Genomic_DNA"/>
</dbReference>